<protein>
    <recommendedName>
        <fullName evidence="1">Siphovirus-type tail component C-terminal domain-containing protein</fullName>
    </recommendedName>
</protein>
<sequence>MKIDSIDIRSFDAKQLTVDFEPPQTGVTVEMFDGALIPSESETYTPLSGLTVTVLFRGKDRDEVQKHVSDFNAELQKGVVLTLDGYSRHFKAYMTGNSLSKTITKTRYTAEFKFTGYWFSDEVSLNWQGAYEAIFEAQGNRATPCRLTITATEYIEQLRINGLSCGEIIIDTIPRGATVIIDGETGFATMDGENKFKDVSLMEFPYLTTGQEKEHHLIFSDNNALVTLQYKPMWL</sequence>
<accession>A0A0M6WRK4</accession>
<proteinExistence type="predicted"/>
<name>A0A0M6WRK4_9FIRM</name>
<dbReference type="Proteomes" id="UP000049472">
    <property type="component" value="Unassembled WGS sequence"/>
</dbReference>
<organism evidence="2 3">
    <name type="scientific">Agathobacter rectalis</name>
    <dbReference type="NCBI Taxonomy" id="39491"/>
    <lineage>
        <taxon>Bacteria</taxon>
        <taxon>Bacillati</taxon>
        <taxon>Bacillota</taxon>
        <taxon>Clostridia</taxon>
        <taxon>Lachnospirales</taxon>
        <taxon>Lachnospiraceae</taxon>
        <taxon>Agathobacter</taxon>
    </lineage>
</organism>
<dbReference type="InterPro" id="IPR054738">
    <property type="entry name" value="Siphovirus-type_tail_C"/>
</dbReference>
<evidence type="ECO:0000313" key="2">
    <source>
        <dbReference type="EMBL" id="CRL40261.1"/>
    </source>
</evidence>
<keyword evidence="3" id="KW-1185">Reference proteome</keyword>
<dbReference type="Pfam" id="PF22768">
    <property type="entry name" value="SPP1_Dit"/>
    <property type="match status" value="1"/>
</dbReference>
<reference evidence="3" key="1">
    <citation type="submission" date="2015-05" db="EMBL/GenBank/DDBJ databases">
        <authorList>
            <consortium name="Pathogen Informatics"/>
        </authorList>
    </citation>
    <scope>NUCLEOTIDE SEQUENCE [LARGE SCALE GENOMIC DNA]</scope>
    <source>
        <strain evidence="3">T1-815</strain>
    </source>
</reference>
<feature type="domain" description="Siphovirus-type tail component C-terminal" evidence="1">
    <location>
        <begin position="138"/>
        <end position="234"/>
    </location>
</feature>
<evidence type="ECO:0000313" key="3">
    <source>
        <dbReference type="Proteomes" id="UP000049472"/>
    </source>
</evidence>
<dbReference type="EMBL" id="CVRQ01000025">
    <property type="protein sequence ID" value="CRL40261.1"/>
    <property type="molecule type" value="Genomic_DNA"/>
</dbReference>
<dbReference type="AlphaFoldDB" id="A0A0M6WRK4"/>
<dbReference type="RefSeq" id="WP_055062298.1">
    <property type="nucleotide sequence ID" value="NZ_CVRQ01000025.1"/>
</dbReference>
<evidence type="ECO:0000259" key="1">
    <source>
        <dbReference type="Pfam" id="PF22768"/>
    </source>
</evidence>
<gene>
    <name evidence="2" type="ORF">T1815_22941</name>
</gene>